<reference evidence="1 2" key="1">
    <citation type="submission" date="2019-07" db="EMBL/GenBank/DDBJ databases">
        <title>Whole genome shotgun sequence of Deinococcus cellulosilyticus NBRC 106333.</title>
        <authorList>
            <person name="Hosoyama A."/>
            <person name="Uohara A."/>
            <person name="Ohji S."/>
            <person name="Ichikawa N."/>
        </authorList>
    </citation>
    <scope>NUCLEOTIDE SEQUENCE [LARGE SCALE GENOMIC DNA]</scope>
    <source>
        <strain evidence="1 2">NBRC 106333</strain>
    </source>
</reference>
<dbReference type="AlphaFoldDB" id="A0A511N950"/>
<dbReference type="EMBL" id="BJXB01000025">
    <property type="protein sequence ID" value="GEM48911.1"/>
    <property type="molecule type" value="Genomic_DNA"/>
</dbReference>
<gene>
    <name evidence="1" type="ORF">DC3_45460</name>
</gene>
<accession>A0A511N950</accession>
<evidence type="ECO:0008006" key="3">
    <source>
        <dbReference type="Google" id="ProtNLM"/>
    </source>
</evidence>
<evidence type="ECO:0000313" key="2">
    <source>
        <dbReference type="Proteomes" id="UP000321306"/>
    </source>
</evidence>
<comment type="caution">
    <text evidence="1">The sequence shown here is derived from an EMBL/GenBank/DDBJ whole genome shotgun (WGS) entry which is preliminary data.</text>
</comment>
<dbReference type="Proteomes" id="UP000321306">
    <property type="component" value="Unassembled WGS sequence"/>
</dbReference>
<dbReference type="RefSeq" id="WP_146888474.1">
    <property type="nucleotide sequence ID" value="NZ_BJXB01000025.1"/>
</dbReference>
<evidence type="ECO:0000313" key="1">
    <source>
        <dbReference type="EMBL" id="GEM48911.1"/>
    </source>
</evidence>
<keyword evidence="2" id="KW-1185">Reference proteome</keyword>
<name>A0A511N950_DEIC1</name>
<sequence length="66" mass="7550">MLLSLLCPTCHAPLQREFARCGDPVLWCEGCKMGWLPGTRKFDALLEAQSHKAEHQVYLFQSWDVS</sequence>
<protein>
    <recommendedName>
        <fullName evidence="3">Transcription factor zinc-finger domain-containing protein</fullName>
    </recommendedName>
</protein>
<organism evidence="1 2">
    <name type="scientific">Deinococcus cellulosilyticus (strain DSM 18568 / NBRC 106333 / KACC 11606 / 5516J-15)</name>
    <dbReference type="NCBI Taxonomy" id="1223518"/>
    <lineage>
        <taxon>Bacteria</taxon>
        <taxon>Thermotogati</taxon>
        <taxon>Deinococcota</taxon>
        <taxon>Deinococci</taxon>
        <taxon>Deinococcales</taxon>
        <taxon>Deinococcaceae</taxon>
        <taxon>Deinococcus</taxon>
    </lineage>
</organism>
<dbReference type="OrthoDB" id="72978at2"/>
<proteinExistence type="predicted"/>